<dbReference type="Proteomes" id="UP001419268">
    <property type="component" value="Unassembled WGS sequence"/>
</dbReference>
<accession>A0AAP0KX46</accession>
<reference evidence="1 2" key="1">
    <citation type="submission" date="2024-01" db="EMBL/GenBank/DDBJ databases">
        <title>Genome assemblies of Stephania.</title>
        <authorList>
            <person name="Yang L."/>
        </authorList>
    </citation>
    <scope>NUCLEOTIDE SEQUENCE [LARGE SCALE GENOMIC DNA]</scope>
    <source>
        <strain evidence="1">JXDWG</strain>
        <tissue evidence="1">Leaf</tissue>
    </source>
</reference>
<gene>
    <name evidence="1" type="ORF">Scep_005378</name>
</gene>
<keyword evidence="2" id="KW-1185">Reference proteome</keyword>
<proteinExistence type="predicted"/>
<sequence length="89" mass="10228">MQFGIASFHMFSCLSYSYFKCVKASSVFCQKHLNLFYFDGATIKPSYFQHAGHSRTIVGIQANQVQPRMPRHYTLLVLDPGHLQTWLIA</sequence>
<evidence type="ECO:0000313" key="2">
    <source>
        <dbReference type="Proteomes" id="UP001419268"/>
    </source>
</evidence>
<dbReference type="EMBL" id="JBBNAG010000002">
    <property type="protein sequence ID" value="KAK9158804.1"/>
    <property type="molecule type" value="Genomic_DNA"/>
</dbReference>
<organism evidence="1 2">
    <name type="scientific">Stephania cephalantha</name>
    <dbReference type="NCBI Taxonomy" id="152367"/>
    <lineage>
        <taxon>Eukaryota</taxon>
        <taxon>Viridiplantae</taxon>
        <taxon>Streptophyta</taxon>
        <taxon>Embryophyta</taxon>
        <taxon>Tracheophyta</taxon>
        <taxon>Spermatophyta</taxon>
        <taxon>Magnoliopsida</taxon>
        <taxon>Ranunculales</taxon>
        <taxon>Menispermaceae</taxon>
        <taxon>Menispermoideae</taxon>
        <taxon>Cissampelideae</taxon>
        <taxon>Stephania</taxon>
    </lineage>
</organism>
<protein>
    <submittedName>
        <fullName evidence="1">Uncharacterized protein</fullName>
    </submittedName>
</protein>
<name>A0AAP0KX46_9MAGN</name>
<dbReference type="Gene3D" id="3.90.70.130">
    <property type="match status" value="1"/>
</dbReference>
<dbReference type="AlphaFoldDB" id="A0AAP0KX46"/>
<comment type="caution">
    <text evidence="1">The sequence shown here is derived from an EMBL/GenBank/DDBJ whole genome shotgun (WGS) entry which is preliminary data.</text>
</comment>
<evidence type="ECO:0000313" key="1">
    <source>
        <dbReference type="EMBL" id="KAK9158804.1"/>
    </source>
</evidence>